<evidence type="ECO:0000313" key="1">
    <source>
        <dbReference type="EMBL" id="TDQ12200.1"/>
    </source>
</evidence>
<evidence type="ECO:0000313" key="2">
    <source>
        <dbReference type="Proteomes" id="UP000295620"/>
    </source>
</evidence>
<comment type="caution">
    <text evidence="1">The sequence shown here is derived from an EMBL/GenBank/DDBJ whole genome shotgun (WGS) entry which is preliminary data.</text>
</comment>
<protein>
    <submittedName>
        <fullName evidence="1">Uncharacterized protein</fullName>
    </submittedName>
</protein>
<dbReference type="EMBL" id="SNYC01000003">
    <property type="protein sequence ID" value="TDQ12200.1"/>
    <property type="molecule type" value="Genomic_DNA"/>
</dbReference>
<organism evidence="1 2">
    <name type="scientific">Pedobacter metabolipauper</name>
    <dbReference type="NCBI Taxonomy" id="425513"/>
    <lineage>
        <taxon>Bacteria</taxon>
        <taxon>Pseudomonadati</taxon>
        <taxon>Bacteroidota</taxon>
        <taxon>Sphingobacteriia</taxon>
        <taxon>Sphingobacteriales</taxon>
        <taxon>Sphingobacteriaceae</taxon>
        <taxon>Pedobacter</taxon>
    </lineage>
</organism>
<gene>
    <name evidence="1" type="ORF">ATK78_1334</name>
</gene>
<accession>A0A4R6T3T1</accession>
<name>A0A4R6T3T1_9SPHI</name>
<dbReference type="RefSeq" id="WP_133575210.1">
    <property type="nucleotide sequence ID" value="NZ_SNYC01000003.1"/>
</dbReference>
<dbReference type="SUPFAM" id="SSF51182">
    <property type="entry name" value="RmlC-like cupins"/>
    <property type="match status" value="1"/>
</dbReference>
<dbReference type="Proteomes" id="UP000295620">
    <property type="component" value="Unassembled WGS sequence"/>
</dbReference>
<keyword evidence="2" id="KW-1185">Reference proteome</keyword>
<dbReference type="AlphaFoldDB" id="A0A4R6T3T1"/>
<dbReference type="OrthoDB" id="950196at2"/>
<proteinExistence type="predicted"/>
<dbReference type="InterPro" id="IPR011051">
    <property type="entry name" value="RmlC_Cupin_sf"/>
</dbReference>
<sequence length="136" mass="16582">MEKIIIRGCEGRGDGDHPYLTRWVLFRKKWLAIYFHKFHRSDADDLHDHPWNFISIILWRGYFEQTFTPNGHAFNFKRILPGTIIYRKSTHAHRVILIENKPAYTLVIRFKDKFNWGFYHKGIYLPFRNYFRKFGC</sequence>
<reference evidence="1 2" key="1">
    <citation type="submission" date="2019-03" db="EMBL/GenBank/DDBJ databases">
        <title>Genomic Encyclopedia of Archaeal and Bacterial Type Strains, Phase II (KMG-II): from individual species to whole genera.</title>
        <authorList>
            <person name="Goeker M."/>
        </authorList>
    </citation>
    <scope>NUCLEOTIDE SEQUENCE [LARGE SCALE GENOMIC DNA]</scope>
    <source>
        <strain evidence="1 2">DSM 19035</strain>
    </source>
</reference>